<dbReference type="EMBL" id="FZNN01000006">
    <property type="protein sequence ID" value="SNR47961.1"/>
    <property type="molecule type" value="Genomic_DNA"/>
</dbReference>
<feature type="domain" description="N-acetyltransferase" evidence="3">
    <location>
        <begin position="1"/>
        <end position="145"/>
    </location>
</feature>
<dbReference type="SUPFAM" id="SSF55729">
    <property type="entry name" value="Acyl-CoA N-acyltransferases (Nat)"/>
    <property type="match status" value="1"/>
</dbReference>
<gene>
    <name evidence="4" type="ORF">SAMN06265370_106179</name>
</gene>
<dbReference type="GO" id="GO:0016747">
    <property type="term" value="F:acyltransferase activity, transferring groups other than amino-acyl groups"/>
    <property type="evidence" value="ECO:0007669"/>
    <property type="project" value="InterPro"/>
</dbReference>
<keyword evidence="1 4" id="KW-0808">Transferase</keyword>
<evidence type="ECO:0000256" key="2">
    <source>
        <dbReference type="ARBA" id="ARBA00023315"/>
    </source>
</evidence>
<dbReference type="RefSeq" id="WP_245840833.1">
    <property type="nucleotide sequence ID" value="NZ_FZNN01000006.1"/>
</dbReference>
<name>A0A238WNJ3_9RHOB</name>
<keyword evidence="5" id="KW-1185">Reference proteome</keyword>
<keyword evidence="2" id="KW-0012">Acyltransferase</keyword>
<organism evidence="4 5">
    <name type="scientific">Puniceibacterium sediminis</name>
    <dbReference type="NCBI Taxonomy" id="1608407"/>
    <lineage>
        <taxon>Bacteria</taxon>
        <taxon>Pseudomonadati</taxon>
        <taxon>Pseudomonadota</taxon>
        <taxon>Alphaproteobacteria</taxon>
        <taxon>Rhodobacterales</taxon>
        <taxon>Paracoccaceae</taxon>
        <taxon>Puniceibacterium</taxon>
    </lineage>
</organism>
<dbReference type="InterPro" id="IPR016181">
    <property type="entry name" value="Acyl_CoA_acyltransferase"/>
</dbReference>
<dbReference type="CDD" id="cd04301">
    <property type="entry name" value="NAT_SF"/>
    <property type="match status" value="1"/>
</dbReference>
<proteinExistence type="predicted"/>
<dbReference type="PANTHER" id="PTHR43420:SF44">
    <property type="entry name" value="ACETYLTRANSFERASE YPEA"/>
    <property type="match status" value="1"/>
</dbReference>
<accession>A0A238WNJ3</accession>
<dbReference type="InterPro" id="IPR050680">
    <property type="entry name" value="YpeA/RimI_acetyltransf"/>
</dbReference>
<evidence type="ECO:0000259" key="3">
    <source>
        <dbReference type="PROSITE" id="PS51186"/>
    </source>
</evidence>
<dbReference type="Gene3D" id="3.40.630.30">
    <property type="match status" value="1"/>
</dbReference>
<dbReference type="Pfam" id="PF00583">
    <property type="entry name" value="Acetyltransf_1"/>
    <property type="match status" value="1"/>
</dbReference>
<protein>
    <submittedName>
        <fullName evidence="4">Ribosomal-protein-alanine N-acetyltransferase</fullName>
    </submittedName>
</protein>
<reference evidence="4 5" key="1">
    <citation type="submission" date="2017-06" db="EMBL/GenBank/DDBJ databases">
        <authorList>
            <person name="Kim H.J."/>
            <person name="Triplett B.A."/>
        </authorList>
    </citation>
    <scope>NUCLEOTIDE SEQUENCE [LARGE SCALE GENOMIC DNA]</scope>
    <source>
        <strain evidence="4 5">DSM 29052</strain>
    </source>
</reference>
<dbReference type="PANTHER" id="PTHR43420">
    <property type="entry name" value="ACETYLTRANSFERASE"/>
    <property type="match status" value="1"/>
</dbReference>
<dbReference type="PROSITE" id="PS51186">
    <property type="entry name" value="GNAT"/>
    <property type="match status" value="1"/>
</dbReference>
<dbReference type="Proteomes" id="UP000198417">
    <property type="component" value="Unassembled WGS sequence"/>
</dbReference>
<evidence type="ECO:0000256" key="1">
    <source>
        <dbReference type="ARBA" id="ARBA00022679"/>
    </source>
</evidence>
<evidence type="ECO:0000313" key="5">
    <source>
        <dbReference type="Proteomes" id="UP000198417"/>
    </source>
</evidence>
<sequence>MNDSLGARGNPAALAALQSRAYRDMSPWSARDFADLLDHPTALLTAQPHAFCLGRIIVDEAEILALATDPAHQRQGLASGILLSFLQAAAGRGAVTVFLEVAATNVAALAFYRKHGFDQSGLRKGYYPQPDGSRTDALLMSRALTQGHGPNS</sequence>
<dbReference type="AlphaFoldDB" id="A0A238WNJ3"/>
<dbReference type="InterPro" id="IPR000182">
    <property type="entry name" value="GNAT_dom"/>
</dbReference>
<evidence type="ECO:0000313" key="4">
    <source>
        <dbReference type="EMBL" id="SNR47961.1"/>
    </source>
</evidence>